<dbReference type="Gene3D" id="3.40.630.10">
    <property type="entry name" value="Zn peptidases"/>
    <property type="match status" value="1"/>
</dbReference>
<feature type="domain" description="Peptidase M28" evidence="2">
    <location>
        <begin position="86"/>
        <end position="291"/>
    </location>
</feature>
<name>A0A7R9FT02_9CRUS</name>
<gene>
    <name evidence="3" type="ORF">DSTB1V02_LOCUS13702</name>
</gene>
<dbReference type="InterPro" id="IPR007484">
    <property type="entry name" value="Peptidase_M28"/>
</dbReference>
<feature type="non-terminal residue" evidence="3">
    <location>
        <position position="1"/>
    </location>
</feature>
<dbReference type="Proteomes" id="UP000677054">
    <property type="component" value="Unassembled WGS sequence"/>
</dbReference>
<evidence type="ECO:0000256" key="1">
    <source>
        <dbReference type="ARBA" id="ARBA00005634"/>
    </source>
</evidence>
<dbReference type="EMBL" id="LR906742">
    <property type="protein sequence ID" value="CAD7253956.1"/>
    <property type="molecule type" value="Genomic_DNA"/>
</dbReference>
<dbReference type="Pfam" id="PF04389">
    <property type="entry name" value="Peptidase_M28"/>
    <property type="match status" value="1"/>
</dbReference>
<dbReference type="InterPro" id="IPR039373">
    <property type="entry name" value="Peptidase_M28B"/>
</dbReference>
<dbReference type="GO" id="GO:0004180">
    <property type="term" value="F:carboxypeptidase activity"/>
    <property type="evidence" value="ECO:0007669"/>
    <property type="project" value="TreeGrafter"/>
</dbReference>
<reference evidence="3" key="1">
    <citation type="submission" date="2020-11" db="EMBL/GenBank/DDBJ databases">
        <authorList>
            <person name="Tran Van P."/>
        </authorList>
    </citation>
    <scope>NUCLEOTIDE SEQUENCE</scope>
</reference>
<dbReference type="InterPro" id="IPR046450">
    <property type="entry name" value="PA_dom_sf"/>
</dbReference>
<dbReference type="EMBL" id="CAJPEV010007225">
    <property type="protein sequence ID" value="CAG0904648.1"/>
    <property type="molecule type" value="Genomic_DNA"/>
</dbReference>
<evidence type="ECO:0000313" key="3">
    <source>
        <dbReference type="EMBL" id="CAD7253956.1"/>
    </source>
</evidence>
<comment type="similarity">
    <text evidence="1">Belongs to the peptidase M28 family. M28B subfamily.</text>
</comment>
<dbReference type="SUPFAM" id="SSF53187">
    <property type="entry name" value="Zn-dependent exopeptidases"/>
    <property type="match status" value="1"/>
</dbReference>
<dbReference type="SUPFAM" id="SSF52025">
    <property type="entry name" value="PA domain"/>
    <property type="match status" value="1"/>
</dbReference>
<accession>A0A7R9FT02</accession>
<dbReference type="PANTHER" id="PTHR10404:SF77">
    <property type="entry name" value="GLUTAMATE CARBOXYPEPTIDASE 2 HOMOLOG"/>
    <property type="match status" value="1"/>
</dbReference>
<dbReference type="OrthoDB" id="5841748at2759"/>
<dbReference type="AlphaFoldDB" id="A0A7R9FT02"/>
<protein>
    <recommendedName>
        <fullName evidence="2">Peptidase M28 domain-containing protein</fullName>
    </recommendedName>
</protein>
<dbReference type="Gene3D" id="3.50.30.30">
    <property type="match status" value="1"/>
</dbReference>
<dbReference type="FunFam" id="3.40.630.10:FF:000101">
    <property type="entry name" value="N-acetylated alpha-linked acidic dipeptidase like 1"/>
    <property type="match status" value="1"/>
</dbReference>
<evidence type="ECO:0000259" key="2">
    <source>
        <dbReference type="Pfam" id="PF04389"/>
    </source>
</evidence>
<keyword evidence="4" id="KW-1185">Reference proteome</keyword>
<sequence length="361" mass="40839">MWEFCVFSESAYRIPESAARVPKIPVQPIGYAEAEQLLRMMTGDTAPPDWQGGLNPQYRLGPGFQNDRDELHMRVFTTNQEVYTYNVVGTLYGSEEKGKDRYVVMGNHRDAWILGALDPSSGTAALMEIARAFATFKSRGIRPRRSVVFCSWGAEEYGLVGSTEWVEEHAGVLSQRTVVYLNVDMSLDGNDTLRAMGVPLMYSSLYDAARRVGNPNPNEIAEGRKTVFDTWLHYYKSDEDPNLPQVWGIGGGSDYKTFVHYLGIPSIDIRYTSNSSVGGYPLYHTLYETYHLVTGLMDEGARFMRATAQMWAEMARNFADAAFLPLDARDYAAFLDRRFRVIETSYGENFTQHDLNLGMYD</sequence>
<dbReference type="PANTHER" id="PTHR10404">
    <property type="entry name" value="N-ACETYLATED-ALPHA-LINKED ACIDIC DIPEPTIDASE"/>
    <property type="match status" value="1"/>
</dbReference>
<evidence type="ECO:0000313" key="4">
    <source>
        <dbReference type="Proteomes" id="UP000677054"/>
    </source>
</evidence>
<organism evidence="3">
    <name type="scientific">Darwinula stevensoni</name>
    <dbReference type="NCBI Taxonomy" id="69355"/>
    <lineage>
        <taxon>Eukaryota</taxon>
        <taxon>Metazoa</taxon>
        <taxon>Ecdysozoa</taxon>
        <taxon>Arthropoda</taxon>
        <taxon>Crustacea</taxon>
        <taxon>Oligostraca</taxon>
        <taxon>Ostracoda</taxon>
        <taxon>Podocopa</taxon>
        <taxon>Podocopida</taxon>
        <taxon>Darwinulocopina</taxon>
        <taxon>Darwinuloidea</taxon>
        <taxon>Darwinulidae</taxon>
        <taxon>Darwinula</taxon>
    </lineage>
</organism>
<proteinExistence type="inferred from homology"/>